<proteinExistence type="inferred from homology"/>
<dbReference type="RefSeq" id="WP_305945275.1">
    <property type="nucleotide sequence ID" value="NZ_JAUZVY010000003.1"/>
</dbReference>
<reference evidence="6 7" key="1">
    <citation type="submission" date="2023-08" db="EMBL/GenBank/DDBJ databases">
        <authorList>
            <person name="Joshi A."/>
            <person name="Thite S."/>
        </authorList>
    </citation>
    <scope>NUCLEOTIDE SEQUENCE [LARGE SCALE GENOMIC DNA]</scope>
    <source>
        <strain evidence="6 7">1E1</strain>
    </source>
</reference>
<evidence type="ECO:0000259" key="4">
    <source>
        <dbReference type="Pfam" id="PF07804"/>
    </source>
</evidence>
<dbReference type="Gene3D" id="1.10.1070.20">
    <property type="match status" value="1"/>
</dbReference>
<evidence type="ECO:0000256" key="3">
    <source>
        <dbReference type="ARBA" id="ARBA00022777"/>
    </source>
</evidence>
<keyword evidence="3" id="KW-0418">Kinase</keyword>
<dbReference type="Proteomes" id="UP001236258">
    <property type="component" value="Unassembled WGS sequence"/>
</dbReference>
<sequence length="423" mass="47024">MSRKLNVFVDTILVGQLTEDNNLWAFQYHTDWLASEESYALSPAIPLSTAKLIDGASIRPVQWFFDNLLPEEAARTLLAKDTQLPVSDAFGLLEAAGAESAGAITLLPQGQSPGAGGVELLTTDELSARIRALPKTPLNRAEHKRMSLAGAQHKMLIIYHNQQLYEPSGFFPSTHILKPEHPSSELYFHTPRNEWFVMKLAAACGLKVPQVDIQYLPEPVYLIERFDRKGQYPNQQRLHVLDGCQLLNLAHTMKYSNSNATTLQALAENARMIGVTRLTLFKWAVFNALVGNGDAHLKNLSFFITSGDAVLTPHYDLLSTIIYARMGNHMHEKLSQPMGNATTFGELTQTDVMAFANALNIPDNLAKRELQQLLAKVPVQADKLFHLVQSLPWHHGMAGELRMLRQICTLAIGEMVQRLSAPA</sequence>
<dbReference type="Pfam" id="PF13657">
    <property type="entry name" value="Couple_hipA"/>
    <property type="match status" value="1"/>
</dbReference>
<protein>
    <submittedName>
        <fullName evidence="6">HipA domain-containing protein</fullName>
    </submittedName>
</protein>
<evidence type="ECO:0000256" key="1">
    <source>
        <dbReference type="ARBA" id="ARBA00010164"/>
    </source>
</evidence>
<dbReference type="NCBIfam" id="TIGR03071">
    <property type="entry name" value="couple_hipA"/>
    <property type="match status" value="1"/>
</dbReference>
<evidence type="ECO:0000256" key="2">
    <source>
        <dbReference type="ARBA" id="ARBA00022679"/>
    </source>
</evidence>
<comment type="similarity">
    <text evidence="1">Belongs to the HipA Ser/Thr kinase family.</text>
</comment>
<gene>
    <name evidence="6" type="ORF">Q3O59_09035</name>
</gene>
<dbReference type="Pfam" id="PF07804">
    <property type="entry name" value="HipA_C"/>
    <property type="match status" value="1"/>
</dbReference>
<dbReference type="InterPro" id="IPR012893">
    <property type="entry name" value="HipA-like_C"/>
</dbReference>
<comment type="caution">
    <text evidence="6">The sequence shown here is derived from an EMBL/GenBank/DDBJ whole genome shotgun (WGS) entry which is preliminary data.</text>
</comment>
<keyword evidence="7" id="KW-1185">Reference proteome</keyword>
<dbReference type="PANTHER" id="PTHR37419:SF1">
    <property type="entry name" value="SERINE_THREONINE-PROTEIN KINASE TOXIN HIPA"/>
    <property type="match status" value="1"/>
</dbReference>
<keyword evidence="2" id="KW-0808">Transferase</keyword>
<evidence type="ECO:0000313" key="7">
    <source>
        <dbReference type="Proteomes" id="UP001236258"/>
    </source>
</evidence>
<dbReference type="EMBL" id="JAUZVY010000003">
    <property type="protein sequence ID" value="MDP4529173.1"/>
    <property type="molecule type" value="Genomic_DNA"/>
</dbReference>
<dbReference type="InterPro" id="IPR052028">
    <property type="entry name" value="HipA_Ser/Thr_kinase"/>
</dbReference>
<evidence type="ECO:0000259" key="5">
    <source>
        <dbReference type="Pfam" id="PF13657"/>
    </source>
</evidence>
<evidence type="ECO:0000313" key="6">
    <source>
        <dbReference type="EMBL" id="MDP4529173.1"/>
    </source>
</evidence>
<name>A0ABT9GQB7_9GAMM</name>
<organism evidence="6 7">
    <name type="scientific">Alkalimonas delamerensis</name>
    <dbReference type="NCBI Taxonomy" id="265981"/>
    <lineage>
        <taxon>Bacteria</taxon>
        <taxon>Pseudomonadati</taxon>
        <taxon>Pseudomonadota</taxon>
        <taxon>Gammaproteobacteria</taxon>
        <taxon>Alkalimonas</taxon>
    </lineage>
</organism>
<dbReference type="InterPro" id="IPR017508">
    <property type="entry name" value="HipA_N1"/>
</dbReference>
<feature type="domain" description="HipA N-terminal subdomain 1" evidence="5">
    <location>
        <begin position="5"/>
        <end position="106"/>
    </location>
</feature>
<feature type="domain" description="HipA-like C-terminal" evidence="4">
    <location>
        <begin position="146"/>
        <end position="378"/>
    </location>
</feature>
<accession>A0ABT9GQB7</accession>
<dbReference type="PANTHER" id="PTHR37419">
    <property type="entry name" value="SERINE/THREONINE-PROTEIN KINASE TOXIN HIPA"/>
    <property type="match status" value="1"/>
</dbReference>